<dbReference type="PANTHER" id="PTHR32089">
    <property type="entry name" value="METHYL-ACCEPTING CHEMOTAXIS PROTEIN MCPB"/>
    <property type="match status" value="1"/>
</dbReference>
<keyword evidence="1 3" id="KW-0807">Transducer</keyword>
<evidence type="ECO:0000256" key="1">
    <source>
        <dbReference type="ARBA" id="ARBA00023224"/>
    </source>
</evidence>
<protein>
    <submittedName>
        <fullName evidence="7">Methyl-accepting chemotaxis protein</fullName>
    </submittedName>
</protein>
<dbReference type="InterPro" id="IPR004090">
    <property type="entry name" value="Chemotax_Me-accpt_rcpt"/>
</dbReference>
<dbReference type="RefSeq" id="WP_236098931.1">
    <property type="nucleotide sequence ID" value="NZ_JAKGUD010000004.1"/>
</dbReference>
<feature type="transmembrane region" description="Helical" evidence="4">
    <location>
        <begin position="12"/>
        <end position="32"/>
    </location>
</feature>
<reference evidence="7 8" key="1">
    <citation type="submission" date="2022-01" db="EMBL/GenBank/DDBJ databases">
        <title>Dethiosulfovibrio faecalis sp. nov., a novel proteolytic, non-sulfur-reducing bacterium isolated from a marine aquaculture solid waste bioreactor.</title>
        <authorList>
            <person name="Grabowski S."/>
            <person name="Apolinario E."/>
            <person name="Schneider N."/>
            <person name="Marshall C.W."/>
            <person name="Sowers K.R."/>
        </authorList>
    </citation>
    <scope>NUCLEOTIDE SEQUENCE [LARGE SCALE GENOMIC DNA]</scope>
    <source>
        <strain evidence="7 8">DSM 12537</strain>
    </source>
</reference>
<feature type="transmembrane region" description="Helical" evidence="4">
    <location>
        <begin position="199"/>
        <end position="219"/>
    </location>
</feature>
<evidence type="ECO:0000313" key="7">
    <source>
        <dbReference type="EMBL" id="MCF4142172.1"/>
    </source>
</evidence>
<keyword evidence="4" id="KW-0472">Membrane</keyword>
<evidence type="ECO:0000259" key="5">
    <source>
        <dbReference type="PROSITE" id="PS50111"/>
    </source>
</evidence>
<accession>A0ABS9EPS1</accession>
<keyword evidence="4" id="KW-1133">Transmembrane helix</keyword>
<dbReference type="Proteomes" id="UP001200430">
    <property type="component" value="Unassembled WGS sequence"/>
</dbReference>
<dbReference type="PROSITE" id="PS50885">
    <property type="entry name" value="HAMP"/>
    <property type="match status" value="1"/>
</dbReference>
<dbReference type="SUPFAM" id="SSF58104">
    <property type="entry name" value="Methyl-accepting chemotaxis protein (MCP) signaling domain"/>
    <property type="match status" value="1"/>
</dbReference>
<comment type="caution">
    <text evidence="7">The sequence shown here is derived from an EMBL/GenBank/DDBJ whole genome shotgun (WGS) entry which is preliminary data.</text>
</comment>
<dbReference type="SMART" id="SM00283">
    <property type="entry name" value="MA"/>
    <property type="match status" value="1"/>
</dbReference>
<evidence type="ECO:0000259" key="6">
    <source>
        <dbReference type="PROSITE" id="PS50885"/>
    </source>
</evidence>
<dbReference type="InterPro" id="IPR024478">
    <property type="entry name" value="HlyB_4HB_MCP"/>
</dbReference>
<proteinExistence type="inferred from homology"/>
<feature type="domain" description="Methyl-accepting transducer" evidence="5">
    <location>
        <begin position="280"/>
        <end position="516"/>
    </location>
</feature>
<evidence type="ECO:0000313" key="8">
    <source>
        <dbReference type="Proteomes" id="UP001200430"/>
    </source>
</evidence>
<dbReference type="SMART" id="SM00304">
    <property type="entry name" value="HAMP"/>
    <property type="match status" value="1"/>
</dbReference>
<dbReference type="Gene3D" id="1.10.287.950">
    <property type="entry name" value="Methyl-accepting chemotaxis protein"/>
    <property type="match status" value="1"/>
</dbReference>
<dbReference type="InterPro" id="IPR003660">
    <property type="entry name" value="HAMP_dom"/>
</dbReference>
<dbReference type="PROSITE" id="PS50111">
    <property type="entry name" value="CHEMOTAXIS_TRANSDUC_2"/>
    <property type="match status" value="1"/>
</dbReference>
<dbReference type="InterPro" id="IPR004089">
    <property type="entry name" value="MCPsignal_dom"/>
</dbReference>
<dbReference type="EMBL" id="JAKGUD010000004">
    <property type="protein sequence ID" value="MCF4142172.1"/>
    <property type="molecule type" value="Genomic_DNA"/>
</dbReference>
<organism evidence="7 8">
    <name type="scientific">Dethiosulfovibrio marinus</name>
    <dbReference type="NCBI Taxonomy" id="133532"/>
    <lineage>
        <taxon>Bacteria</taxon>
        <taxon>Thermotogati</taxon>
        <taxon>Synergistota</taxon>
        <taxon>Synergistia</taxon>
        <taxon>Synergistales</taxon>
        <taxon>Dethiosulfovibrionaceae</taxon>
        <taxon>Dethiosulfovibrio</taxon>
    </lineage>
</organism>
<sequence>MKKLKVKDKVLWGVGAMVAIALALGGLGFYGISRLSDTMEEIKDSKIPAIRILKDLEFNRMVLRVESVSVRDGMDLRELNGIANRRRDLSSRMDRLWSDLMSLSAGLGVDEANKSKIGEVYKQWRGTHDELDRIIASILNDTSGQRKTLYEKYGSAVLSILSTSDSLGELLDGLASDINEEIDIEVASEQSLGHHLSTVSLVAVVFGGLFGFMLAYGIISSVAHPIAEGVALIVRLKDGDLREDVPKEFLEREDEIGELARSIQALTEDMRRQILAMAEVSTSLSASAYQISAAVSQVTASAEETSTAVVETTATMEEVRSTAALTDKKSTDVAESAKNGIEVVKKGKDATEKLLGGLKKIGDQMNSIAKTIVRLSEQSQEIGEITGTVEDLAEQSNLLAVNAAVEAAKAGEEGRGFAVVAQEIKALAEQSKQSAKEVQKILRDIQKATDAAVMATEQGAKAVEEGGKDAVPSRASIQEITKGFGEMSQAATVIARSNNELLDGVDQVLIAMENVKEAGIQNLAGMKDVESSAKGLKDMGQTLSKLIDRYQV</sequence>
<evidence type="ECO:0000256" key="3">
    <source>
        <dbReference type="PROSITE-ProRule" id="PRU00284"/>
    </source>
</evidence>
<name>A0ABS9EPS1_9BACT</name>
<gene>
    <name evidence="7" type="ORF">L2W38_05035</name>
</gene>
<keyword evidence="8" id="KW-1185">Reference proteome</keyword>
<feature type="domain" description="HAMP" evidence="6">
    <location>
        <begin position="220"/>
        <end position="275"/>
    </location>
</feature>
<evidence type="ECO:0000256" key="2">
    <source>
        <dbReference type="ARBA" id="ARBA00029447"/>
    </source>
</evidence>
<dbReference type="PRINTS" id="PR00260">
    <property type="entry name" value="CHEMTRNSDUCR"/>
</dbReference>
<dbReference type="Pfam" id="PF12729">
    <property type="entry name" value="4HB_MCP_1"/>
    <property type="match status" value="1"/>
</dbReference>
<dbReference type="PANTHER" id="PTHR32089:SF112">
    <property type="entry name" value="LYSOZYME-LIKE PROTEIN-RELATED"/>
    <property type="match status" value="1"/>
</dbReference>
<dbReference type="Pfam" id="PF00015">
    <property type="entry name" value="MCPsignal"/>
    <property type="match status" value="1"/>
</dbReference>
<evidence type="ECO:0000256" key="4">
    <source>
        <dbReference type="SAM" id="Phobius"/>
    </source>
</evidence>
<keyword evidence="4" id="KW-0812">Transmembrane</keyword>
<dbReference type="CDD" id="cd06225">
    <property type="entry name" value="HAMP"/>
    <property type="match status" value="1"/>
</dbReference>
<comment type="similarity">
    <text evidence="2">Belongs to the methyl-accepting chemotaxis (MCP) protein family.</text>
</comment>